<keyword evidence="4" id="KW-0548">Nucleotidyltransferase</keyword>
<protein>
    <recommendedName>
        <fullName evidence="6">DarT domain-containing protein</fullName>
    </recommendedName>
</protein>
<dbReference type="Proteomes" id="UP000663854">
    <property type="component" value="Unassembled WGS sequence"/>
</dbReference>
<accession>A0A816BKY8</accession>
<dbReference type="AlphaFoldDB" id="A0A816BKY8"/>
<dbReference type="InterPro" id="IPR029494">
    <property type="entry name" value="DarT"/>
</dbReference>
<keyword evidence="2" id="KW-0328">Glycosyltransferase</keyword>
<gene>
    <name evidence="8" type="ORF">JXQ802_LOCUS49342</name>
    <name evidence="7" type="ORF">PYM288_LOCUS33250</name>
</gene>
<dbReference type="EMBL" id="CAJNOH010004410">
    <property type="protein sequence ID" value="CAF1368771.1"/>
    <property type="molecule type" value="Genomic_DNA"/>
</dbReference>
<dbReference type="GO" id="GO:0003677">
    <property type="term" value="F:DNA binding"/>
    <property type="evidence" value="ECO:0007669"/>
    <property type="project" value="UniProtKB-KW"/>
</dbReference>
<dbReference type="Pfam" id="PF14487">
    <property type="entry name" value="DarT"/>
    <property type="match status" value="1"/>
</dbReference>
<evidence type="ECO:0000259" key="6">
    <source>
        <dbReference type="PROSITE" id="PS52018"/>
    </source>
</evidence>
<reference evidence="8" key="1">
    <citation type="submission" date="2021-02" db="EMBL/GenBank/DDBJ databases">
        <authorList>
            <person name="Nowell W R."/>
        </authorList>
    </citation>
    <scope>NUCLEOTIDE SEQUENCE</scope>
</reference>
<proteinExistence type="predicted"/>
<evidence type="ECO:0000313" key="9">
    <source>
        <dbReference type="Proteomes" id="UP000663870"/>
    </source>
</evidence>
<dbReference type="EMBL" id="CAJNOL010005835">
    <property type="protein sequence ID" value="CAF1610536.1"/>
    <property type="molecule type" value="Genomic_DNA"/>
</dbReference>
<evidence type="ECO:0000256" key="1">
    <source>
        <dbReference type="ARBA" id="ARBA00022649"/>
    </source>
</evidence>
<keyword evidence="5" id="KW-0238">DNA-binding</keyword>
<keyword evidence="3" id="KW-0808">Transferase</keyword>
<evidence type="ECO:0000256" key="2">
    <source>
        <dbReference type="ARBA" id="ARBA00022676"/>
    </source>
</evidence>
<evidence type="ECO:0000256" key="4">
    <source>
        <dbReference type="ARBA" id="ARBA00022695"/>
    </source>
</evidence>
<dbReference type="PROSITE" id="PS52018">
    <property type="entry name" value="DART"/>
    <property type="match status" value="1"/>
</dbReference>
<dbReference type="Proteomes" id="UP000663870">
    <property type="component" value="Unassembled WGS sequence"/>
</dbReference>
<dbReference type="GO" id="GO:0016779">
    <property type="term" value="F:nucleotidyltransferase activity"/>
    <property type="evidence" value="ECO:0007669"/>
    <property type="project" value="UniProtKB-KW"/>
</dbReference>
<evidence type="ECO:0000256" key="5">
    <source>
        <dbReference type="ARBA" id="ARBA00023125"/>
    </source>
</evidence>
<keyword evidence="9" id="KW-1185">Reference proteome</keyword>
<organism evidence="8 9">
    <name type="scientific">Rotaria sordida</name>
    <dbReference type="NCBI Taxonomy" id="392033"/>
    <lineage>
        <taxon>Eukaryota</taxon>
        <taxon>Metazoa</taxon>
        <taxon>Spiralia</taxon>
        <taxon>Gnathifera</taxon>
        <taxon>Rotifera</taxon>
        <taxon>Eurotatoria</taxon>
        <taxon>Bdelloidea</taxon>
        <taxon>Philodinida</taxon>
        <taxon>Philodinidae</taxon>
        <taxon>Rotaria</taxon>
    </lineage>
</organism>
<evidence type="ECO:0000313" key="8">
    <source>
        <dbReference type="EMBL" id="CAF1610536.1"/>
    </source>
</evidence>
<dbReference type="GO" id="GO:0016757">
    <property type="term" value="F:glycosyltransferase activity"/>
    <property type="evidence" value="ECO:0007669"/>
    <property type="project" value="UniProtKB-KW"/>
</dbReference>
<name>A0A816BKY8_9BILA</name>
<sequence>MDSSSQVEWSCPQREVTINERHRYCTNCETMLAWTCPESEKSGLYSNYFRHRQRRNYCAPKLEQEKQQLKGDRQNERMQDFQMLYNEQRPWFEWSLSNNSCIQHTGHDIEQVRQLYNLCEQSLIEYCANRKQRTTSTNIPYLSPINLLSVTLWYLKHYHSERYIATELSFGQKTVNYFLSAVIDILYSCICPKLVVLPDNMDDETTIHGPEQYHKLIVDSTFIAIEQPEDSEQRKAYYHEKVRQTMHSKESGLLEHTGEDVQIIADKRYIGEQYVITLKKKSRTGELTAEDKDFNRSISSYQNWYNFLVSYDDAQVTIISRPVANAILDTQTVGPLDYETNPDQMRIIFGLNSNQVHGYKYRLTIIFLELTEDNFNFAHFFWYNAIQKINIRDLTQSEIAYWGQRHKRRVMVGSEVNTFLQWFVLKRPCIPVQILSTNGINESRCLKSIQVYSNRLCLWIGHYLPIFECMLNAEAISDEWLKFFRFKTELSIDDYIYIVYQIYVRNPTGIDFEDDMRIQNIYTNLLQLLSNTNINQHQLYREKCQLTNICLLSECNSLFMPSEELNFWSIDTFQSPFELHILKLNVNNRQHRNLSHLLHPLICLAQNPSWTGYIYHYTHLENAVLILSDQTLKSGHFCQLNNFKDSSAYDFMSETDDQVNHYVRFYFRTGTSTQLNNENLGSNKSKKRNNYTPMCPASAFFCINLQAILNIPNLKWKVSISDMSGERTEYDCTMDIIKRFDFCGLFKDSENKRCKQLEFLIQNQLDFRLLPNDTINLVFQDSDAKQSLESILSTQIYNTETKRNYFFGKNNRIFINHDSQQDHISVMIDRETHHKSEIFIVQIKSHDNEQRIDLACKDNIDTVFHYDRITTVYGKEKRLNLFVGKQPYAVYYKYEKRL</sequence>
<keyword evidence="1" id="KW-1277">Toxin-antitoxin system</keyword>
<feature type="domain" description="DarT" evidence="6">
    <location>
        <begin position="612"/>
        <end position="807"/>
    </location>
</feature>
<evidence type="ECO:0000256" key="3">
    <source>
        <dbReference type="ARBA" id="ARBA00022679"/>
    </source>
</evidence>
<comment type="caution">
    <text evidence="8">The sequence shown here is derived from an EMBL/GenBank/DDBJ whole genome shotgun (WGS) entry which is preliminary data.</text>
</comment>
<evidence type="ECO:0000313" key="7">
    <source>
        <dbReference type="EMBL" id="CAF1368771.1"/>
    </source>
</evidence>